<feature type="signal peptide" evidence="3">
    <location>
        <begin position="1"/>
        <end position="27"/>
    </location>
</feature>
<feature type="region of interest" description="Disordered" evidence="2">
    <location>
        <begin position="116"/>
        <end position="146"/>
    </location>
</feature>
<organism evidence="5 6">
    <name type="scientific">Miscanthus lutarioriparius</name>
    <dbReference type="NCBI Taxonomy" id="422564"/>
    <lineage>
        <taxon>Eukaryota</taxon>
        <taxon>Viridiplantae</taxon>
        <taxon>Streptophyta</taxon>
        <taxon>Embryophyta</taxon>
        <taxon>Tracheophyta</taxon>
        <taxon>Spermatophyta</taxon>
        <taxon>Magnoliopsida</taxon>
        <taxon>Liliopsida</taxon>
        <taxon>Poales</taxon>
        <taxon>Poaceae</taxon>
        <taxon>PACMAD clade</taxon>
        <taxon>Panicoideae</taxon>
        <taxon>Andropogonodae</taxon>
        <taxon>Andropogoneae</taxon>
        <taxon>Saccharinae</taxon>
        <taxon>Miscanthus</taxon>
    </lineage>
</organism>
<evidence type="ECO:0000313" key="5">
    <source>
        <dbReference type="EMBL" id="CAD6218779.1"/>
    </source>
</evidence>
<sequence length="146" mass="15687">MANANHCFLSLCVLLVLSTTTATAAAAAPHRRLQTLPRLDDDDPRGPLIVPPTAASCWKSTLASESCVDDVLQSLAARQVRISKACCSVLERIGDRCVAAAFSSFPFKCSTQRTRTSSRTSADSPRLAEERSRKRHGGDARPACTL</sequence>
<dbReference type="GO" id="GO:0031982">
    <property type="term" value="C:vesicle"/>
    <property type="evidence" value="ECO:0007669"/>
    <property type="project" value="TreeGrafter"/>
</dbReference>
<evidence type="ECO:0000313" key="6">
    <source>
        <dbReference type="Proteomes" id="UP000604825"/>
    </source>
</evidence>
<gene>
    <name evidence="5" type="ORF">NCGR_LOCUS12630</name>
</gene>
<feature type="domain" description="Prolamin-like" evidence="4">
    <location>
        <begin position="57"/>
        <end position="110"/>
    </location>
</feature>
<feature type="chain" id="PRO_5032569307" description="Prolamin-like domain-containing protein" evidence="3">
    <location>
        <begin position="28"/>
        <end position="146"/>
    </location>
</feature>
<dbReference type="PANTHER" id="PTHR31181:SF51">
    <property type="entry name" value="EGG CELL-SECRETED PROTEIN 1.4"/>
    <property type="match status" value="1"/>
</dbReference>
<dbReference type="AlphaFoldDB" id="A0A811N6G7"/>
<evidence type="ECO:0000256" key="1">
    <source>
        <dbReference type="ARBA" id="ARBA00022729"/>
    </source>
</evidence>
<protein>
    <recommendedName>
        <fullName evidence="4">Prolamin-like domain-containing protein</fullName>
    </recommendedName>
</protein>
<evidence type="ECO:0000259" key="4">
    <source>
        <dbReference type="Pfam" id="PF05617"/>
    </source>
</evidence>
<dbReference type="EMBL" id="CAJGYO010000003">
    <property type="protein sequence ID" value="CAD6218779.1"/>
    <property type="molecule type" value="Genomic_DNA"/>
</dbReference>
<dbReference type="GO" id="GO:0080155">
    <property type="term" value="P:regulation of double fertilization forming a zygote and endosperm"/>
    <property type="evidence" value="ECO:0007669"/>
    <property type="project" value="TreeGrafter"/>
</dbReference>
<dbReference type="GO" id="GO:0005576">
    <property type="term" value="C:extracellular region"/>
    <property type="evidence" value="ECO:0007669"/>
    <property type="project" value="TreeGrafter"/>
</dbReference>
<comment type="caution">
    <text evidence="5">The sequence shown here is derived from an EMBL/GenBank/DDBJ whole genome shotgun (WGS) entry which is preliminary data.</text>
</comment>
<dbReference type="Pfam" id="PF05617">
    <property type="entry name" value="Prolamin_like"/>
    <property type="match status" value="1"/>
</dbReference>
<dbReference type="InterPro" id="IPR008502">
    <property type="entry name" value="Prolamin-like"/>
</dbReference>
<keyword evidence="6" id="KW-1185">Reference proteome</keyword>
<accession>A0A811N6G7</accession>
<evidence type="ECO:0000256" key="3">
    <source>
        <dbReference type="SAM" id="SignalP"/>
    </source>
</evidence>
<reference evidence="5" key="1">
    <citation type="submission" date="2020-10" db="EMBL/GenBank/DDBJ databases">
        <authorList>
            <person name="Han B."/>
            <person name="Lu T."/>
            <person name="Zhao Q."/>
            <person name="Huang X."/>
            <person name="Zhao Y."/>
        </authorList>
    </citation>
    <scope>NUCLEOTIDE SEQUENCE</scope>
</reference>
<evidence type="ECO:0000256" key="2">
    <source>
        <dbReference type="SAM" id="MobiDB-lite"/>
    </source>
</evidence>
<name>A0A811N6G7_9POAL</name>
<proteinExistence type="predicted"/>
<dbReference type="GO" id="GO:2000008">
    <property type="term" value="P:regulation of protein localization to cell surface"/>
    <property type="evidence" value="ECO:0007669"/>
    <property type="project" value="TreeGrafter"/>
</dbReference>
<dbReference type="PANTHER" id="PTHR31181">
    <property type="entry name" value="EGG CELL-SECRETED PROTEIN 1.4"/>
    <property type="match status" value="1"/>
</dbReference>
<keyword evidence="1 3" id="KW-0732">Signal</keyword>
<dbReference type="Proteomes" id="UP000604825">
    <property type="component" value="Unassembled WGS sequence"/>
</dbReference>
<dbReference type="OrthoDB" id="692808at2759"/>
<dbReference type="GO" id="GO:0009567">
    <property type="term" value="P:double fertilization forming a zygote and endosperm"/>
    <property type="evidence" value="ECO:0007669"/>
    <property type="project" value="TreeGrafter"/>
</dbReference>